<evidence type="ECO:0000256" key="2">
    <source>
        <dbReference type="ARBA" id="ARBA00008548"/>
    </source>
</evidence>
<keyword evidence="7" id="KW-0804">Transcription</keyword>
<evidence type="ECO:0000256" key="3">
    <source>
        <dbReference type="ARBA" id="ARBA00022703"/>
    </source>
</evidence>
<accession>A0A0N4U8G9</accession>
<organism evidence="11 13">
    <name type="scientific">Dracunculus medinensis</name>
    <name type="common">Guinea worm</name>
    <dbReference type="NCBI Taxonomy" id="318479"/>
    <lineage>
        <taxon>Eukaryota</taxon>
        <taxon>Metazoa</taxon>
        <taxon>Ecdysozoa</taxon>
        <taxon>Nematoda</taxon>
        <taxon>Chromadorea</taxon>
        <taxon>Rhabditida</taxon>
        <taxon>Spirurina</taxon>
        <taxon>Dracunculoidea</taxon>
        <taxon>Dracunculidae</taxon>
        <taxon>Dracunculus</taxon>
    </lineage>
</organism>
<comment type="subcellular location">
    <subcellularLocation>
        <location evidence="1">Nucleus</location>
    </subcellularLocation>
</comment>
<evidence type="ECO:0000313" key="10">
    <source>
        <dbReference type="EMBL" id="VDN50233.1"/>
    </source>
</evidence>
<dbReference type="InterPro" id="IPR031972">
    <property type="entry name" value="CSRNP_N"/>
</dbReference>
<evidence type="ECO:0000256" key="5">
    <source>
        <dbReference type="ARBA" id="ARBA00023125"/>
    </source>
</evidence>
<dbReference type="AlphaFoldDB" id="A0A0N4U8G9"/>
<evidence type="ECO:0000256" key="6">
    <source>
        <dbReference type="ARBA" id="ARBA00023159"/>
    </source>
</evidence>
<keyword evidence="3" id="KW-0053">Apoptosis</keyword>
<evidence type="ECO:0000256" key="7">
    <source>
        <dbReference type="ARBA" id="ARBA00023163"/>
    </source>
</evidence>
<reference evidence="13" key="1">
    <citation type="submission" date="2017-02" db="UniProtKB">
        <authorList>
            <consortium name="WormBaseParasite"/>
        </authorList>
    </citation>
    <scope>IDENTIFICATION</scope>
</reference>
<evidence type="ECO:0000256" key="1">
    <source>
        <dbReference type="ARBA" id="ARBA00004123"/>
    </source>
</evidence>
<reference evidence="10 12" key="2">
    <citation type="submission" date="2018-11" db="EMBL/GenBank/DDBJ databases">
        <authorList>
            <consortium name="Pathogen Informatics"/>
        </authorList>
    </citation>
    <scope>NUCLEOTIDE SEQUENCE [LARGE SCALE GENOMIC DNA]</scope>
</reference>
<feature type="domain" description="Cysteine/serine-rich nuclear protein N-terminal" evidence="9">
    <location>
        <begin position="60"/>
        <end position="168"/>
    </location>
</feature>
<keyword evidence="5" id="KW-0238">DNA-binding</keyword>
<evidence type="ECO:0000259" key="9">
    <source>
        <dbReference type="Pfam" id="PF16019"/>
    </source>
</evidence>
<proteinExistence type="inferred from homology"/>
<dbReference type="Pfam" id="PF16019">
    <property type="entry name" value="CSRNP_N"/>
    <property type="match status" value="1"/>
</dbReference>
<comment type="similarity">
    <text evidence="2">Belongs to the AXUD1 family.</text>
</comment>
<evidence type="ECO:0000313" key="12">
    <source>
        <dbReference type="Proteomes" id="UP000274756"/>
    </source>
</evidence>
<dbReference type="GO" id="GO:0000981">
    <property type="term" value="F:DNA-binding transcription factor activity, RNA polymerase II-specific"/>
    <property type="evidence" value="ECO:0007669"/>
    <property type="project" value="TreeGrafter"/>
</dbReference>
<dbReference type="PRINTS" id="PR02031">
    <property type="entry name" value="CYSSERRICHNP"/>
</dbReference>
<dbReference type="InterPro" id="IPR023260">
    <property type="entry name" value="Cys/Ser-rich_nuc_prot"/>
</dbReference>
<dbReference type="OrthoDB" id="5946974at2759"/>
<dbReference type="EMBL" id="UYYG01000002">
    <property type="protein sequence ID" value="VDN50233.1"/>
    <property type="molecule type" value="Genomic_DNA"/>
</dbReference>
<dbReference type="PANTHER" id="PTHR13580:SF9">
    <property type="entry name" value="AXIN1 UP-REGULATED 1, ISOFORM A"/>
    <property type="match status" value="1"/>
</dbReference>
<dbReference type="Proteomes" id="UP000038040">
    <property type="component" value="Unplaced"/>
</dbReference>
<dbReference type="PANTHER" id="PTHR13580">
    <property type="entry name" value="TGF-BETA INDUCED APOPTOSIS PROTEIN"/>
    <property type="match status" value="1"/>
</dbReference>
<keyword evidence="8" id="KW-0539">Nucleus</keyword>
<sequence length="177" mass="20314">MKEISNALNYPRKFRITIVPLEEKDGSLGDFTFNDQFAPISNWIYAVSQYIIQPSMFHDDDKTFYNSLKPLSSKMRERILKSAGVALDQSEILENNEIRSRRKSCGCNCIQCEPETCYCTLTGINCQVDEPQFPCSCAKSCNNPYGRIAFRSSLVRIHHQQTLKRLKASQKREETVS</sequence>
<gene>
    <name evidence="10" type="ORF">DME_LOCUS206</name>
</gene>
<keyword evidence="12" id="KW-1185">Reference proteome</keyword>
<evidence type="ECO:0000313" key="11">
    <source>
        <dbReference type="Proteomes" id="UP000038040"/>
    </source>
</evidence>
<keyword evidence="4" id="KW-0805">Transcription regulation</keyword>
<name>A0A0N4U8G9_DRAME</name>
<dbReference type="WBParaSite" id="DME_0000334001-mRNA-1">
    <property type="protein sequence ID" value="DME_0000334001-mRNA-1"/>
    <property type="gene ID" value="DME_0000334001"/>
</dbReference>
<dbReference type="GO" id="GO:0006915">
    <property type="term" value="P:apoptotic process"/>
    <property type="evidence" value="ECO:0007669"/>
    <property type="project" value="UniProtKB-KW"/>
</dbReference>
<evidence type="ECO:0000256" key="8">
    <source>
        <dbReference type="ARBA" id="ARBA00023242"/>
    </source>
</evidence>
<dbReference type="STRING" id="318479.A0A0N4U8G9"/>
<protein>
    <submittedName>
        <fullName evidence="13">CSRNP_N domain-containing protein</fullName>
    </submittedName>
</protein>
<evidence type="ECO:0000313" key="13">
    <source>
        <dbReference type="WBParaSite" id="DME_0000334001-mRNA-1"/>
    </source>
</evidence>
<keyword evidence="6" id="KW-0010">Activator</keyword>
<dbReference type="GO" id="GO:0043565">
    <property type="term" value="F:sequence-specific DNA binding"/>
    <property type="evidence" value="ECO:0007669"/>
    <property type="project" value="TreeGrafter"/>
</dbReference>
<dbReference type="GO" id="GO:0005634">
    <property type="term" value="C:nucleus"/>
    <property type="evidence" value="ECO:0007669"/>
    <property type="project" value="UniProtKB-SubCell"/>
</dbReference>
<dbReference type="Proteomes" id="UP000274756">
    <property type="component" value="Unassembled WGS sequence"/>
</dbReference>
<evidence type="ECO:0000256" key="4">
    <source>
        <dbReference type="ARBA" id="ARBA00023015"/>
    </source>
</evidence>